<dbReference type="RefSeq" id="WP_245092078.1">
    <property type="nucleotide sequence ID" value="NZ_CP095053.1"/>
</dbReference>
<evidence type="ECO:0000313" key="3">
    <source>
        <dbReference type="EMBL" id="UOR04448.1"/>
    </source>
</evidence>
<proteinExistence type="predicted"/>
<feature type="signal peptide" evidence="2">
    <location>
        <begin position="1"/>
        <end position="21"/>
    </location>
</feature>
<keyword evidence="2" id="KW-0732">Signal</keyword>
<feature type="chain" id="PRO_5035865337" description="Toxin-antitoxin system YwqK family antitoxin" evidence="2">
    <location>
        <begin position="22"/>
        <end position="332"/>
    </location>
</feature>
<dbReference type="Gene3D" id="2.20.110.10">
    <property type="entry name" value="Histone H3 K4-specific methyltransferase SET7/9 N-terminal domain"/>
    <property type="match status" value="1"/>
</dbReference>
<evidence type="ECO:0008006" key="5">
    <source>
        <dbReference type="Google" id="ProtNLM"/>
    </source>
</evidence>
<dbReference type="EMBL" id="CP095053">
    <property type="protein sequence ID" value="UOR04448.1"/>
    <property type="molecule type" value="Genomic_DNA"/>
</dbReference>
<sequence>MRSTRLPFVGLLALLLPLTEACTRKTVSFSSQPDAATLLATTDSLTTANDTASAPSLTNKRVAALSKEQEKAAKAKAKAEQRKPKKKKNIFMGQPIKKGYAKSGPKGKKQVVEIFYYLKNFQQPNLYAPGRYIYDAGKHRIYKAGPGELDPKSLVLHGPYKKLQGGKVIETGFFAVGTRHLRWEQTTADNILRDKVHYEMGFPRDAVISYYDAEHKQLKEVIPYVNGELEGDYVRYNENGQREWDGQFENGKKVGLWVNYWGFRNLKDRRHYVYAYGESGYEPEVATPELVMEYNRNGVLVFDKEKGYDKRGTADASADPVDRRRPGSTRRK</sequence>
<gene>
    <name evidence="3" type="ORF">MUN82_16060</name>
</gene>
<dbReference type="AlphaFoldDB" id="A0A8T9SQL6"/>
<dbReference type="KEGG" id="haei:MUN82_16060"/>
<dbReference type="Proteomes" id="UP000829925">
    <property type="component" value="Chromosome"/>
</dbReference>
<dbReference type="SUPFAM" id="SSF82185">
    <property type="entry name" value="Histone H3 K4-specific methyltransferase SET7/9 N-terminal domain"/>
    <property type="match status" value="1"/>
</dbReference>
<evidence type="ECO:0000313" key="4">
    <source>
        <dbReference type="Proteomes" id="UP000829925"/>
    </source>
</evidence>
<organism evidence="3 4">
    <name type="scientific">Hymenobacter aerilatus</name>
    <dbReference type="NCBI Taxonomy" id="2932251"/>
    <lineage>
        <taxon>Bacteria</taxon>
        <taxon>Pseudomonadati</taxon>
        <taxon>Bacteroidota</taxon>
        <taxon>Cytophagia</taxon>
        <taxon>Cytophagales</taxon>
        <taxon>Hymenobacteraceae</taxon>
        <taxon>Hymenobacter</taxon>
    </lineage>
</organism>
<evidence type="ECO:0000256" key="1">
    <source>
        <dbReference type="SAM" id="MobiDB-lite"/>
    </source>
</evidence>
<reference evidence="3 4" key="1">
    <citation type="submission" date="2022-04" db="EMBL/GenBank/DDBJ databases">
        <title>Hymenobacter sp. isolated from the air.</title>
        <authorList>
            <person name="Won M."/>
            <person name="Lee C.-M."/>
            <person name="Woen H.-Y."/>
            <person name="Kwon S.-W."/>
        </authorList>
    </citation>
    <scope>NUCLEOTIDE SEQUENCE [LARGE SCALE GENOMIC DNA]</scope>
    <source>
        <strain evidence="4">5413 J-13</strain>
    </source>
</reference>
<accession>A0A8T9SQL6</accession>
<feature type="region of interest" description="Disordered" evidence="1">
    <location>
        <begin position="309"/>
        <end position="332"/>
    </location>
</feature>
<protein>
    <recommendedName>
        <fullName evidence="5">Toxin-antitoxin system YwqK family antitoxin</fullName>
    </recommendedName>
</protein>
<name>A0A8T9SQL6_9BACT</name>
<keyword evidence="4" id="KW-1185">Reference proteome</keyword>
<evidence type="ECO:0000256" key="2">
    <source>
        <dbReference type="SAM" id="SignalP"/>
    </source>
</evidence>